<dbReference type="InterPro" id="IPR036291">
    <property type="entry name" value="NAD(P)-bd_dom_sf"/>
</dbReference>
<keyword evidence="3 8" id="KW-0444">Lipid biosynthesis</keyword>
<keyword evidence="5 8" id="KW-0560">Oxidoreductase</keyword>
<evidence type="ECO:0000256" key="6">
    <source>
        <dbReference type="ARBA" id="ARBA00023098"/>
    </source>
</evidence>
<dbReference type="Proteomes" id="UP000279384">
    <property type="component" value="Unassembled WGS sequence"/>
</dbReference>
<dbReference type="Gene3D" id="3.40.50.720">
    <property type="entry name" value="NAD(P)-binding Rossmann-like Domain"/>
    <property type="match status" value="1"/>
</dbReference>
<feature type="binding site" evidence="10">
    <location>
        <position position="166"/>
    </location>
    <ligand>
        <name>NAD(+)</name>
        <dbReference type="ChEBI" id="CHEBI:57540"/>
    </ligand>
</feature>
<evidence type="ECO:0000256" key="1">
    <source>
        <dbReference type="ARBA" id="ARBA00005194"/>
    </source>
</evidence>
<feature type="binding site" evidence="10">
    <location>
        <position position="17"/>
    </location>
    <ligand>
        <name>NAD(+)</name>
        <dbReference type="ChEBI" id="CHEBI:57540"/>
    </ligand>
</feature>
<accession>A0A495BMY4</accession>
<keyword evidence="7 8" id="KW-0275">Fatty acid biosynthesis</keyword>
<dbReference type="AlphaFoldDB" id="A0A495BMY4"/>
<feature type="binding site" evidence="10">
    <location>
        <begin position="23"/>
        <end position="24"/>
    </location>
    <ligand>
        <name>NAD(+)</name>
        <dbReference type="ChEBI" id="CHEBI:57540"/>
    </ligand>
</feature>
<evidence type="ECO:0000256" key="9">
    <source>
        <dbReference type="PIRSR" id="PIRSR000094-1"/>
    </source>
</evidence>
<feature type="binding site" evidence="10">
    <location>
        <begin position="68"/>
        <end position="69"/>
    </location>
    <ligand>
        <name>NAD(+)</name>
        <dbReference type="ChEBI" id="CHEBI:57540"/>
    </ligand>
</feature>
<sequence>MSPSHLPLAGKRGLIVGIANEHSIAYGCAKIMREQGAEVAITYLNEKAEKFVRPLAEGLAAPLILPLDVQADGQLEQVFAAIEETWGQIDFVVHSIAFCPMDDLHGRVTDCSRDGFLQAMRVSCYSFIEMARLAEPLMKNGGALITMSYHGADKVVENYNIMGPVKAALESTTRYMAHELGPKGIRVHTISPGPLKTRAASGIAHFDQLIDDAIARAPQNRLVDIEDVGNTCAFLASDAARALTGEVTYVDGGFNIMA</sequence>
<dbReference type="EMBL" id="RBID01000001">
    <property type="protein sequence ID" value="RKQ63015.1"/>
    <property type="molecule type" value="Genomic_DNA"/>
</dbReference>
<dbReference type="SUPFAM" id="SSF51735">
    <property type="entry name" value="NAD(P)-binding Rossmann-fold domains"/>
    <property type="match status" value="1"/>
</dbReference>
<protein>
    <recommendedName>
        <fullName evidence="8">Enoyl-[acyl-carrier-protein] reductase [NADH]</fullName>
        <ecNumber evidence="8">1.3.1.9</ecNumber>
    </recommendedName>
</protein>
<evidence type="ECO:0000313" key="13">
    <source>
        <dbReference type="Proteomes" id="UP000279384"/>
    </source>
</evidence>
<comment type="similarity">
    <text evidence="2 8">Belongs to the short-chain dehydrogenases/reductases (SDR) family. FabI subfamily.</text>
</comment>
<dbReference type="NCBIfam" id="NF005717">
    <property type="entry name" value="PRK07533.1"/>
    <property type="match status" value="1"/>
</dbReference>
<dbReference type="CDD" id="cd05372">
    <property type="entry name" value="ENR_SDR"/>
    <property type="match status" value="1"/>
</dbReference>
<dbReference type="RefSeq" id="WP_047967858.1">
    <property type="nucleotide sequence ID" value="NZ_JAQQKY010000009.1"/>
</dbReference>
<feature type="binding site" evidence="10">
    <location>
        <position position="96"/>
    </location>
    <ligand>
        <name>NAD(+)</name>
        <dbReference type="ChEBI" id="CHEBI:57540"/>
    </ligand>
</feature>
<evidence type="ECO:0000256" key="10">
    <source>
        <dbReference type="PIRSR" id="PIRSR000094-3"/>
    </source>
</evidence>
<dbReference type="PANTHER" id="PTHR43159">
    <property type="entry name" value="ENOYL-[ACYL-CARRIER-PROTEIN] REDUCTASE"/>
    <property type="match status" value="1"/>
</dbReference>
<dbReference type="Proteomes" id="UP001221566">
    <property type="component" value="Unassembled WGS sequence"/>
</dbReference>
<reference evidence="11 14" key="2">
    <citation type="submission" date="2023-01" db="EMBL/GenBank/DDBJ databases">
        <title>Novel species of the genus Vogesella isolated from rivers.</title>
        <authorList>
            <person name="Lu H."/>
        </authorList>
    </citation>
    <scope>NUCLEOTIDE SEQUENCE [LARGE SCALE GENOMIC DNA]</scope>
    <source>
        <strain evidence="11 14">SH7W</strain>
    </source>
</reference>
<keyword evidence="4" id="KW-0276">Fatty acid metabolism</keyword>
<dbReference type="GO" id="GO:0006633">
    <property type="term" value="P:fatty acid biosynthetic process"/>
    <property type="evidence" value="ECO:0007669"/>
    <property type="project" value="UniProtKB-UniPathway"/>
</dbReference>
<keyword evidence="14" id="KW-1185">Reference proteome</keyword>
<proteinExistence type="inferred from homology"/>
<keyword evidence="6" id="KW-0443">Lipid metabolism</keyword>
<comment type="caution">
    <text evidence="12">The sequence shown here is derived from an EMBL/GenBank/DDBJ whole genome shotgun (WGS) entry which is preliminary data.</text>
</comment>
<dbReference type="EC" id="1.3.1.9" evidence="8"/>
<reference evidence="12 13" key="1">
    <citation type="submission" date="2018-10" db="EMBL/GenBank/DDBJ databases">
        <title>Genomic Encyclopedia of Type Strains, Phase IV (KMG-IV): sequencing the most valuable type-strain genomes for metagenomic binning, comparative biology and taxonomic classification.</title>
        <authorList>
            <person name="Goeker M."/>
        </authorList>
    </citation>
    <scope>NUCLEOTIDE SEQUENCE [LARGE SCALE GENOMIC DNA]</scope>
    <source>
        <strain evidence="12 13">DSM 3303</strain>
    </source>
</reference>
<evidence type="ECO:0000313" key="11">
    <source>
        <dbReference type="EMBL" id="MDC7692099.1"/>
    </source>
</evidence>
<dbReference type="InterPro" id="IPR002347">
    <property type="entry name" value="SDR_fam"/>
</dbReference>
<organism evidence="12 13">
    <name type="scientific">Vogesella indigofera</name>
    <name type="common">Pseudomonas indigofera</name>
    <dbReference type="NCBI Taxonomy" id="45465"/>
    <lineage>
        <taxon>Bacteria</taxon>
        <taxon>Pseudomonadati</taxon>
        <taxon>Pseudomonadota</taxon>
        <taxon>Betaproteobacteria</taxon>
        <taxon>Neisseriales</taxon>
        <taxon>Chromobacteriaceae</taxon>
        <taxon>Vogesella</taxon>
    </lineage>
</organism>
<evidence type="ECO:0000256" key="3">
    <source>
        <dbReference type="ARBA" id="ARBA00022516"/>
    </source>
</evidence>
<evidence type="ECO:0000256" key="2">
    <source>
        <dbReference type="ARBA" id="ARBA00009233"/>
    </source>
</evidence>
<keyword evidence="8 10" id="KW-0520">NAD</keyword>
<evidence type="ECO:0000256" key="7">
    <source>
        <dbReference type="ARBA" id="ARBA00023160"/>
    </source>
</evidence>
<evidence type="ECO:0000256" key="8">
    <source>
        <dbReference type="PIRNR" id="PIRNR000094"/>
    </source>
</evidence>
<comment type="pathway">
    <text evidence="1">Lipid metabolism; fatty acid biosynthesis.</text>
</comment>
<dbReference type="PRINTS" id="PR00081">
    <property type="entry name" value="GDHRDH"/>
</dbReference>
<dbReference type="InterPro" id="IPR014358">
    <property type="entry name" value="Enoyl-ACP_Rdtase_NADH"/>
</dbReference>
<dbReference type="GO" id="GO:0004318">
    <property type="term" value="F:enoyl-[acyl-carrier-protein] reductase (NADH) activity"/>
    <property type="evidence" value="ECO:0007669"/>
    <property type="project" value="UniProtKB-EC"/>
</dbReference>
<feature type="active site" description="Proton acceptor" evidence="9">
    <location>
        <position position="159"/>
    </location>
</feature>
<gene>
    <name evidence="11" type="primary">fabI</name>
    <name evidence="12" type="ORF">C8E02_0025</name>
    <name evidence="11" type="ORF">PQU93_15115</name>
</gene>
<evidence type="ECO:0000313" key="12">
    <source>
        <dbReference type="EMBL" id="RKQ63015.1"/>
    </source>
</evidence>
<evidence type="ECO:0000256" key="4">
    <source>
        <dbReference type="ARBA" id="ARBA00022832"/>
    </source>
</evidence>
<comment type="catalytic activity">
    <reaction evidence="8">
        <text>a 2,3-saturated acyl-[ACP] + NAD(+) = a (2E)-enoyl-[ACP] + NADH + H(+)</text>
        <dbReference type="Rhea" id="RHEA:10240"/>
        <dbReference type="Rhea" id="RHEA-COMP:9925"/>
        <dbReference type="Rhea" id="RHEA-COMP:9926"/>
        <dbReference type="ChEBI" id="CHEBI:15378"/>
        <dbReference type="ChEBI" id="CHEBI:57540"/>
        <dbReference type="ChEBI" id="CHEBI:57945"/>
        <dbReference type="ChEBI" id="CHEBI:78784"/>
        <dbReference type="ChEBI" id="CHEBI:78785"/>
        <dbReference type="EC" id="1.3.1.9"/>
    </reaction>
</comment>
<evidence type="ECO:0000256" key="5">
    <source>
        <dbReference type="ARBA" id="ARBA00023002"/>
    </source>
</evidence>
<dbReference type="UniPathway" id="UPA00094"/>
<name>A0A495BMY4_VOGIN</name>
<dbReference type="PIRSF" id="PIRSF000094">
    <property type="entry name" value="Enoyl-ACP_rdct"/>
    <property type="match status" value="1"/>
</dbReference>
<feature type="active site" description="Proton acceptor" evidence="9">
    <location>
        <position position="149"/>
    </location>
</feature>
<evidence type="ECO:0000313" key="14">
    <source>
        <dbReference type="Proteomes" id="UP001221566"/>
    </source>
</evidence>
<dbReference type="EMBL" id="JAQQKY010000009">
    <property type="protein sequence ID" value="MDC7692099.1"/>
    <property type="molecule type" value="Genomic_DNA"/>
</dbReference>
<dbReference type="Pfam" id="PF13561">
    <property type="entry name" value="adh_short_C2"/>
    <property type="match status" value="1"/>
</dbReference>
<dbReference type="Gene3D" id="1.10.8.400">
    <property type="entry name" value="Enoyl acyl carrier protein reductase"/>
    <property type="match status" value="1"/>
</dbReference>
<dbReference type="PANTHER" id="PTHR43159:SF2">
    <property type="entry name" value="ENOYL-[ACYL-CARRIER-PROTEIN] REDUCTASE [NADH], CHLOROPLASTIC"/>
    <property type="match status" value="1"/>
</dbReference>